<dbReference type="PANTHER" id="PTHR23024">
    <property type="entry name" value="ARYLACETAMIDE DEACETYLASE"/>
    <property type="match status" value="1"/>
</dbReference>
<gene>
    <name evidence="2" type="ORF">HHK36_017118</name>
</gene>
<dbReference type="EMBL" id="JABCRI010000011">
    <property type="protein sequence ID" value="KAF8398192.1"/>
    <property type="molecule type" value="Genomic_DNA"/>
</dbReference>
<sequence length="335" mass="36954">MVLEKKVIEEVSGWLRLFDDGSVDRTWTGDPGIESMAKPVPSHDQFIDGVSTRDLIINTNSGLAVRIYIPKRNPDDADKLPLILHFHGGGFCISQPDWYMYYHIYARLVCSARAICVSVYLPLAPEHRLPAACEASYAALLWLRSVARGELPEPWLDVNADFRRVFLIGDSAGGNLVHEVAARAGNEDLEPLGLAGGVTIHPGFVRAERSKSELEKGESEFLTLEMLDKFMGLALPIGSSKDHPITCPMGSAAPPLAGLKLPPFLVVVAEEDLLRDTQMEYWEAMKKEGKEVEVLINPGVSHCFYLNKMGLDKHPHAAAQAHHLIAAITDFIKSH</sequence>
<dbReference type="SUPFAM" id="SSF53474">
    <property type="entry name" value="alpha/beta-Hydrolases"/>
    <property type="match status" value="1"/>
</dbReference>
<dbReference type="InterPro" id="IPR013094">
    <property type="entry name" value="AB_hydrolase_3"/>
</dbReference>
<dbReference type="InterPro" id="IPR029058">
    <property type="entry name" value="AB_hydrolase_fold"/>
</dbReference>
<accession>A0A835DEW1</accession>
<evidence type="ECO:0000313" key="3">
    <source>
        <dbReference type="Proteomes" id="UP000655225"/>
    </source>
</evidence>
<keyword evidence="3" id="KW-1185">Reference proteome</keyword>
<dbReference type="AlphaFoldDB" id="A0A835DEW1"/>
<dbReference type="PANTHER" id="PTHR23024:SF139">
    <property type="entry name" value="CARBOXYLESTERASE 15-RELATED"/>
    <property type="match status" value="1"/>
</dbReference>
<organism evidence="2 3">
    <name type="scientific">Tetracentron sinense</name>
    <name type="common">Spur-leaf</name>
    <dbReference type="NCBI Taxonomy" id="13715"/>
    <lineage>
        <taxon>Eukaryota</taxon>
        <taxon>Viridiplantae</taxon>
        <taxon>Streptophyta</taxon>
        <taxon>Embryophyta</taxon>
        <taxon>Tracheophyta</taxon>
        <taxon>Spermatophyta</taxon>
        <taxon>Magnoliopsida</taxon>
        <taxon>Trochodendrales</taxon>
        <taxon>Trochodendraceae</taxon>
        <taxon>Tetracentron</taxon>
    </lineage>
</organism>
<dbReference type="Pfam" id="PF07859">
    <property type="entry name" value="Abhydrolase_3"/>
    <property type="match status" value="1"/>
</dbReference>
<proteinExistence type="predicted"/>
<comment type="caution">
    <text evidence="2">The sequence shown here is derived from an EMBL/GenBank/DDBJ whole genome shotgun (WGS) entry which is preliminary data.</text>
</comment>
<reference evidence="2 3" key="1">
    <citation type="submission" date="2020-04" db="EMBL/GenBank/DDBJ databases">
        <title>Plant Genome Project.</title>
        <authorList>
            <person name="Zhang R.-G."/>
        </authorList>
    </citation>
    <scope>NUCLEOTIDE SEQUENCE [LARGE SCALE GENOMIC DNA]</scope>
    <source>
        <strain evidence="2">YNK0</strain>
        <tissue evidence="2">Leaf</tissue>
    </source>
</reference>
<dbReference type="Proteomes" id="UP000655225">
    <property type="component" value="Unassembled WGS sequence"/>
</dbReference>
<name>A0A835DEW1_TETSI</name>
<evidence type="ECO:0000313" key="2">
    <source>
        <dbReference type="EMBL" id="KAF8398192.1"/>
    </source>
</evidence>
<dbReference type="InterPro" id="IPR050466">
    <property type="entry name" value="Carboxylest/Gibb_receptor"/>
</dbReference>
<dbReference type="OMA" id="RITHPSW"/>
<protein>
    <recommendedName>
        <fullName evidence="1">Alpha/beta hydrolase fold-3 domain-containing protein</fullName>
    </recommendedName>
</protein>
<evidence type="ECO:0000259" key="1">
    <source>
        <dbReference type="Pfam" id="PF07859"/>
    </source>
</evidence>
<dbReference type="GO" id="GO:0016787">
    <property type="term" value="F:hydrolase activity"/>
    <property type="evidence" value="ECO:0007669"/>
    <property type="project" value="InterPro"/>
</dbReference>
<dbReference type="OrthoDB" id="408631at2759"/>
<feature type="domain" description="Alpha/beta hydrolase fold-3" evidence="1">
    <location>
        <begin position="83"/>
        <end position="305"/>
    </location>
</feature>
<dbReference type="Gene3D" id="3.40.50.1820">
    <property type="entry name" value="alpha/beta hydrolase"/>
    <property type="match status" value="1"/>
</dbReference>